<evidence type="ECO:0008006" key="6">
    <source>
        <dbReference type="Google" id="ProtNLM"/>
    </source>
</evidence>
<dbReference type="SMART" id="SM01380">
    <property type="entry name" value="Ribosomal_L31e"/>
    <property type="match status" value="1"/>
</dbReference>
<reference evidence="5" key="1">
    <citation type="submission" date="2013-02" db="EMBL/GenBank/DDBJ databases">
        <authorList>
            <consortium name="The Broad Institute Genome Sequencing Platform"/>
            <person name="Cuomo C."/>
            <person name="Becnel J."/>
            <person name="Sanscrainte N."/>
            <person name="Walker B."/>
            <person name="Young S.K."/>
            <person name="Zeng Q."/>
            <person name="Gargeya S."/>
            <person name="Fitzgerald M."/>
            <person name="Haas B."/>
            <person name="Abouelleil A."/>
            <person name="Alvarado L."/>
            <person name="Arachchi H.M."/>
            <person name="Berlin A.M."/>
            <person name="Chapman S.B."/>
            <person name="Dewar J."/>
            <person name="Goldberg J."/>
            <person name="Griggs A."/>
            <person name="Gujja S."/>
            <person name="Hansen M."/>
            <person name="Howarth C."/>
            <person name="Imamovic A."/>
            <person name="Larimer J."/>
            <person name="McCowan C."/>
            <person name="Murphy C."/>
            <person name="Neiman D."/>
            <person name="Pearson M."/>
            <person name="Priest M."/>
            <person name="Roberts A."/>
            <person name="Saif S."/>
            <person name="Shea T."/>
            <person name="Sisk P."/>
            <person name="Sykes S."/>
            <person name="Wortman J."/>
            <person name="Nusbaum C."/>
            <person name="Birren B."/>
        </authorList>
    </citation>
    <scope>NUCLEOTIDE SEQUENCE [LARGE SCALE GENOMIC DNA]</scope>
    <source>
        <strain evidence="5">PRA339</strain>
    </source>
</reference>
<evidence type="ECO:0000256" key="3">
    <source>
        <dbReference type="ARBA" id="ARBA00023274"/>
    </source>
</evidence>
<proteinExistence type="inferred from homology"/>
<dbReference type="PANTHER" id="PTHR10956">
    <property type="entry name" value="60S RIBOSOMAL PROTEIN L31"/>
    <property type="match status" value="1"/>
</dbReference>
<dbReference type="STRING" id="1288291.A0A059EWE0"/>
<dbReference type="GO" id="GO:0022625">
    <property type="term" value="C:cytosolic large ribosomal subunit"/>
    <property type="evidence" value="ECO:0007669"/>
    <property type="project" value="TreeGrafter"/>
</dbReference>
<dbReference type="InterPro" id="IPR000054">
    <property type="entry name" value="Ribosomal_eL31"/>
</dbReference>
<evidence type="ECO:0000313" key="4">
    <source>
        <dbReference type="EMBL" id="KCZ79235.1"/>
    </source>
</evidence>
<reference evidence="4 5" key="2">
    <citation type="submission" date="2014-03" db="EMBL/GenBank/DDBJ databases">
        <title>The Genome Sequence of Anncaliia algerae insect isolate PRA339.</title>
        <authorList>
            <consortium name="The Broad Institute Genome Sequencing Platform"/>
            <consortium name="The Broad Institute Genome Sequencing Center for Infectious Disease"/>
            <person name="Cuomo C."/>
            <person name="Becnel J."/>
            <person name="Sanscrainte N."/>
            <person name="Walker B."/>
            <person name="Young S.K."/>
            <person name="Zeng Q."/>
            <person name="Gargeya S."/>
            <person name="Fitzgerald M."/>
            <person name="Haas B."/>
            <person name="Abouelleil A."/>
            <person name="Alvarado L."/>
            <person name="Arachchi H.M."/>
            <person name="Berlin A.M."/>
            <person name="Chapman S.B."/>
            <person name="Dewar J."/>
            <person name="Goldberg J."/>
            <person name="Griggs A."/>
            <person name="Gujja S."/>
            <person name="Hansen M."/>
            <person name="Howarth C."/>
            <person name="Imamovic A."/>
            <person name="Larimer J."/>
            <person name="McCowan C."/>
            <person name="Murphy C."/>
            <person name="Neiman D."/>
            <person name="Pearson M."/>
            <person name="Priest M."/>
            <person name="Roberts A."/>
            <person name="Saif S."/>
            <person name="Shea T."/>
            <person name="Sisk P."/>
            <person name="Sykes S."/>
            <person name="Wortman J."/>
            <person name="Nusbaum C."/>
            <person name="Birren B."/>
        </authorList>
    </citation>
    <scope>NUCLEOTIDE SEQUENCE [LARGE SCALE GENOMIC DNA]</scope>
    <source>
        <strain evidence="4 5">PRA339</strain>
    </source>
</reference>
<dbReference type="GO" id="GO:0002181">
    <property type="term" value="P:cytoplasmic translation"/>
    <property type="evidence" value="ECO:0007669"/>
    <property type="project" value="TreeGrafter"/>
</dbReference>
<dbReference type="OrthoDB" id="9739313at2759"/>
<dbReference type="PANTHER" id="PTHR10956:SF0">
    <property type="entry name" value="60S RIBOSOMAL PROTEIN L31"/>
    <property type="match status" value="1"/>
</dbReference>
<dbReference type="HOGENOM" id="CLU_112570_1_3_1"/>
<dbReference type="VEuPathDB" id="MicrosporidiaDB:H312_03383"/>
<dbReference type="SUPFAM" id="SSF54575">
    <property type="entry name" value="Ribosomal protein L31e"/>
    <property type="match status" value="1"/>
</dbReference>
<evidence type="ECO:0000256" key="2">
    <source>
        <dbReference type="ARBA" id="ARBA00022980"/>
    </source>
</evidence>
<keyword evidence="5" id="KW-1185">Reference proteome</keyword>
<dbReference type="Gene3D" id="3.10.440.10">
    <property type="match status" value="1"/>
</dbReference>
<dbReference type="EMBL" id="KK365320">
    <property type="protein sequence ID" value="KCZ79235.1"/>
    <property type="molecule type" value="Genomic_DNA"/>
</dbReference>
<dbReference type="Proteomes" id="UP000030655">
    <property type="component" value="Unassembled WGS sequence"/>
</dbReference>
<evidence type="ECO:0000256" key="1">
    <source>
        <dbReference type="ARBA" id="ARBA00010808"/>
    </source>
</evidence>
<dbReference type="AlphaFoldDB" id="A0A059EWE0"/>
<name>A0A059EWE0_9MICR</name>
<evidence type="ECO:0000313" key="5">
    <source>
        <dbReference type="Proteomes" id="UP000030655"/>
    </source>
</evidence>
<dbReference type="Pfam" id="PF01198">
    <property type="entry name" value="Ribosomal_L31e"/>
    <property type="match status" value="1"/>
</dbReference>
<sequence>MASAAITKNKTIEVTLNIKKLAKNASWRYKASSAIKCIRKFVQKQFKCKDEVLLAPDVNKRVFCNGMHNIPNKIRIRVERGPSNKDPLKNVFKVSLVNVNTFKGLITQAIAE</sequence>
<feature type="non-terminal residue" evidence="4">
    <location>
        <position position="1"/>
    </location>
</feature>
<keyword evidence="3" id="KW-0687">Ribonucleoprotein</keyword>
<dbReference type="InterPro" id="IPR023621">
    <property type="entry name" value="Ribosomal_eL31_dom_sf"/>
</dbReference>
<keyword evidence="2" id="KW-0689">Ribosomal protein</keyword>
<accession>A0A059EWE0</accession>
<dbReference type="GO" id="GO:0003735">
    <property type="term" value="F:structural constituent of ribosome"/>
    <property type="evidence" value="ECO:0007669"/>
    <property type="project" value="InterPro"/>
</dbReference>
<protein>
    <recommendedName>
        <fullName evidence="6">Ribosomal protein L31e</fullName>
    </recommendedName>
</protein>
<gene>
    <name evidence="4" type="ORF">H312_03383</name>
</gene>
<organism evidence="4 5">
    <name type="scientific">Anncaliia algerae PRA339</name>
    <dbReference type="NCBI Taxonomy" id="1288291"/>
    <lineage>
        <taxon>Eukaryota</taxon>
        <taxon>Fungi</taxon>
        <taxon>Fungi incertae sedis</taxon>
        <taxon>Microsporidia</taxon>
        <taxon>Tubulinosematoidea</taxon>
        <taxon>Tubulinosematidae</taxon>
        <taxon>Anncaliia</taxon>
    </lineage>
</organism>
<comment type="similarity">
    <text evidence="1">Belongs to the eukaryotic ribosomal protein eL31 family.</text>
</comment>